<feature type="compositionally biased region" description="Polar residues" evidence="1">
    <location>
        <begin position="79"/>
        <end position="99"/>
    </location>
</feature>
<keyword evidence="2" id="KW-0732">Signal</keyword>
<evidence type="ECO:0000313" key="3">
    <source>
        <dbReference type="EMBL" id="TFB04697.1"/>
    </source>
</evidence>
<proteinExistence type="predicted"/>
<accession>A0ABY2HAZ3</accession>
<dbReference type="RefSeq" id="XP_073560898.1">
    <property type="nucleotide sequence ID" value="XM_073700376.1"/>
</dbReference>
<sequence>MQTATTAWALRLARSSLVLHGAWCIDRKWEGGGQRGSTAPQWPSSSSRVDSLCISCWLAPRATSGAATRPDRHVLGWGQKNSPTEPWQSDNAPVTLEWT</sequence>
<evidence type="ECO:0000313" key="4">
    <source>
        <dbReference type="Proteomes" id="UP001642720"/>
    </source>
</evidence>
<name>A0ABY2HAZ3_9HYPO</name>
<feature type="chain" id="PRO_5045305995" description="Secreted protein" evidence="2">
    <location>
        <begin position="25"/>
        <end position="99"/>
    </location>
</feature>
<gene>
    <name evidence="3" type="ORF">CCMA1212_003012</name>
</gene>
<dbReference type="GeneID" id="300574826"/>
<evidence type="ECO:0008006" key="5">
    <source>
        <dbReference type="Google" id="ProtNLM"/>
    </source>
</evidence>
<feature type="region of interest" description="Disordered" evidence="1">
    <location>
        <begin position="68"/>
        <end position="99"/>
    </location>
</feature>
<organism evidence="3 4">
    <name type="scientific">Trichoderma ghanense</name>
    <dbReference type="NCBI Taxonomy" id="65468"/>
    <lineage>
        <taxon>Eukaryota</taxon>
        <taxon>Fungi</taxon>
        <taxon>Dikarya</taxon>
        <taxon>Ascomycota</taxon>
        <taxon>Pezizomycotina</taxon>
        <taxon>Sordariomycetes</taxon>
        <taxon>Hypocreomycetidae</taxon>
        <taxon>Hypocreales</taxon>
        <taxon>Hypocreaceae</taxon>
        <taxon>Trichoderma</taxon>
    </lineage>
</organism>
<feature type="signal peptide" evidence="2">
    <location>
        <begin position="1"/>
        <end position="24"/>
    </location>
</feature>
<comment type="caution">
    <text evidence="3">The sequence shown here is derived from an EMBL/GenBank/DDBJ whole genome shotgun (WGS) entry which is preliminary data.</text>
</comment>
<evidence type="ECO:0000256" key="1">
    <source>
        <dbReference type="SAM" id="MobiDB-lite"/>
    </source>
</evidence>
<evidence type="ECO:0000256" key="2">
    <source>
        <dbReference type="SAM" id="SignalP"/>
    </source>
</evidence>
<reference evidence="3 4" key="1">
    <citation type="submission" date="2018-01" db="EMBL/GenBank/DDBJ databases">
        <title>Genome characterization of the sugarcane-associated fungus Trichoderma ghanense CCMA-1212 and their application in lignocelulose bioconversion.</title>
        <authorList>
            <person name="Steindorff A.S."/>
            <person name="Mendes T.D."/>
            <person name="Vilela E.S.D."/>
            <person name="Rodrigues D.S."/>
            <person name="Formighieri E.F."/>
            <person name="Melo I.S."/>
            <person name="Favaro L.C.L."/>
        </authorList>
    </citation>
    <scope>NUCLEOTIDE SEQUENCE [LARGE SCALE GENOMIC DNA]</scope>
    <source>
        <strain evidence="3 4">CCMA-1212</strain>
    </source>
</reference>
<dbReference type="Proteomes" id="UP001642720">
    <property type="component" value="Unassembled WGS sequence"/>
</dbReference>
<keyword evidence="4" id="KW-1185">Reference proteome</keyword>
<protein>
    <recommendedName>
        <fullName evidence="5">Secreted protein</fullName>
    </recommendedName>
</protein>
<dbReference type="EMBL" id="PPTA01000003">
    <property type="protein sequence ID" value="TFB04697.1"/>
    <property type="molecule type" value="Genomic_DNA"/>
</dbReference>